<dbReference type="Proteomes" id="UP000077248">
    <property type="component" value="Unassembled WGS sequence"/>
</dbReference>
<evidence type="ECO:0000313" key="2">
    <source>
        <dbReference type="EMBL" id="OAG23471.1"/>
    </source>
</evidence>
<dbReference type="AlphaFoldDB" id="A0A177DW87"/>
<evidence type="ECO:0000313" key="3">
    <source>
        <dbReference type="Proteomes" id="UP000077248"/>
    </source>
</evidence>
<gene>
    <name evidence="2" type="ORF">CC77DRAFT_720873</name>
</gene>
<dbReference type="EMBL" id="KV441473">
    <property type="protein sequence ID" value="OAG23471.1"/>
    <property type="molecule type" value="Genomic_DNA"/>
</dbReference>
<dbReference type="RefSeq" id="XP_018388892.1">
    <property type="nucleotide sequence ID" value="XM_018532898.1"/>
</dbReference>
<protein>
    <submittedName>
        <fullName evidence="2">Uncharacterized protein</fullName>
    </submittedName>
</protein>
<sequence length="215" mass="23696">MAFTSLRNCSHTNPGLGVRNRPRYQGFELDIYPSGKVKSTYQIVIMACVVTTHVNRAECQVLYQYYFSHIPTHDRYTSLAITSPTPSNMCCSKDQSQAQPTEHHQQRPTVSYSAATSISGEPAPRMLHARVASQVNVAPRIRNLGGHRPISASGGVCSWRSTTQLKGKAWLARLACVCTWMNAVDEDAKLDGSIGGLDLMDVTWVDGVRGTARLR</sequence>
<feature type="compositionally biased region" description="Polar residues" evidence="1">
    <location>
        <begin position="90"/>
        <end position="100"/>
    </location>
</feature>
<evidence type="ECO:0000256" key="1">
    <source>
        <dbReference type="SAM" id="MobiDB-lite"/>
    </source>
</evidence>
<dbReference type="VEuPathDB" id="FungiDB:CC77DRAFT_720873"/>
<organism evidence="2 3">
    <name type="scientific">Alternaria alternata</name>
    <name type="common">Alternaria rot fungus</name>
    <name type="synonym">Torula alternata</name>
    <dbReference type="NCBI Taxonomy" id="5599"/>
    <lineage>
        <taxon>Eukaryota</taxon>
        <taxon>Fungi</taxon>
        <taxon>Dikarya</taxon>
        <taxon>Ascomycota</taxon>
        <taxon>Pezizomycotina</taxon>
        <taxon>Dothideomycetes</taxon>
        <taxon>Pleosporomycetidae</taxon>
        <taxon>Pleosporales</taxon>
        <taxon>Pleosporineae</taxon>
        <taxon>Pleosporaceae</taxon>
        <taxon>Alternaria</taxon>
        <taxon>Alternaria sect. Alternaria</taxon>
        <taxon>Alternaria alternata complex</taxon>
    </lineage>
</organism>
<feature type="region of interest" description="Disordered" evidence="1">
    <location>
        <begin position="90"/>
        <end position="109"/>
    </location>
</feature>
<keyword evidence="3" id="KW-1185">Reference proteome</keyword>
<accession>A0A177DW87</accession>
<dbReference type="KEGG" id="aalt:CC77DRAFT_720873"/>
<reference evidence="2 3" key="1">
    <citation type="submission" date="2016-05" db="EMBL/GenBank/DDBJ databases">
        <title>Comparative analysis of secretome profiles of manganese(II)-oxidizing ascomycete fungi.</title>
        <authorList>
            <consortium name="DOE Joint Genome Institute"/>
            <person name="Zeiner C.A."/>
            <person name="Purvine S.O."/>
            <person name="Zink E.M."/>
            <person name="Wu S."/>
            <person name="Pasa-Tolic L."/>
            <person name="Chaput D.L."/>
            <person name="Haridas S."/>
            <person name="Grigoriev I.V."/>
            <person name="Santelli C.M."/>
            <person name="Hansel C.M."/>
        </authorList>
    </citation>
    <scope>NUCLEOTIDE SEQUENCE [LARGE SCALE GENOMIC DNA]</scope>
    <source>
        <strain evidence="2 3">SRC1lrK2f</strain>
    </source>
</reference>
<proteinExistence type="predicted"/>
<name>A0A177DW87_ALTAL</name>
<dbReference type="GeneID" id="29118492"/>